<organism evidence="1 2">
    <name type="scientific">Sedimentitalea nanhaiensis</name>
    <dbReference type="NCBI Taxonomy" id="999627"/>
    <lineage>
        <taxon>Bacteria</taxon>
        <taxon>Pseudomonadati</taxon>
        <taxon>Pseudomonadota</taxon>
        <taxon>Alphaproteobacteria</taxon>
        <taxon>Rhodobacterales</taxon>
        <taxon>Paracoccaceae</taxon>
        <taxon>Sedimentitalea</taxon>
    </lineage>
</organism>
<keyword evidence="2" id="KW-1185">Reference proteome</keyword>
<name>A0A1I7E446_9RHOB</name>
<dbReference type="AlphaFoldDB" id="A0A1I7E446"/>
<gene>
    <name evidence="1" type="ORF">SAMN05216236_14340</name>
</gene>
<dbReference type="RefSeq" id="WP_154665577.1">
    <property type="nucleotide sequence ID" value="NZ_FPAW01000043.1"/>
</dbReference>
<proteinExistence type="predicted"/>
<evidence type="ECO:0000313" key="1">
    <source>
        <dbReference type="EMBL" id="SFU18696.1"/>
    </source>
</evidence>
<sequence length="53" mass="5893">MSAPPTLNALMKAEQMKSKSFKVGRSAKTGRFTTVKKATQRKSTHVVETIKKK</sequence>
<accession>A0A1I7E446</accession>
<evidence type="ECO:0000313" key="2">
    <source>
        <dbReference type="Proteomes" id="UP000182466"/>
    </source>
</evidence>
<dbReference type="Proteomes" id="UP000182466">
    <property type="component" value="Unassembled WGS sequence"/>
</dbReference>
<dbReference type="EMBL" id="FPAW01000043">
    <property type="protein sequence ID" value="SFU18696.1"/>
    <property type="molecule type" value="Genomic_DNA"/>
</dbReference>
<protein>
    <submittedName>
        <fullName evidence="1">Uncharacterized protein</fullName>
    </submittedName>
</protein>
<dbReference type="eggNOG" id="ENOG502ZDUN">
    <property type="taxonomic scope" value="Bacteria"/>
</dbReference>
<reference evidence="1 2" key="1">
    <citation type="submission" date="2016-10" db="EMBL/GenBank/DDBJ databases">
        <authorList>
            <person name="de Groot N.N."/>
        </authorList>
    </citation>
    <scope>NUCLEOTIDE SEQUENCE [LARGE SCALE GENOMIC DNA]</scope>
    <source>
        <strain evidence="1 2">CGMCC 1.10959</strain>
    </source>
</reference>